<reference evidence="1" key="1">
    <citation type="journal article" date="2014" name="Front. Microbiol.">
        <title>High frequency of phylogenetically diverse reductive dehalogenase-homologous genes in deep subseafloor sedimentary metagenomes.</title>
        <authorList>
            <person name="Kawai M."/>
            <person name="Futagami T."/>
            <person name="Toyoda A."/>
            <person name="Takaki Y."/>
            <person name="Nishi S."/>
            <person name="Hori S."/>
            <person name="Arai W."/>
            <person name="Tsubouchi T."/>
            <person name="Morono Y."/>
            <person name="Uchiyama I."/>
            <person name="Ito T."/>
            <person name="Fujiyama A."/>
            <person name="Inagaki F."/>
            <person name="Takami H."/>
        </authorList>
    </citation>
    <scope>NUCLEOTIDE SEQUENCE</scope>
    <source>
        <strain evidence="1">Expedition CK06-06</strain>
    </source>
</reference>
<dbReference type="EMBL" id="BARW01003892">
    <property type="protein sequence ID" value="GAI59010.1"/>
    <property type="molecule type" value="Genomic_DNA"/>
</dbReference>
<comment type="caution">
    <text evidence="1">The sequence shown here is derived from an EMBL/GenBank/DDBJ whole genome shotgun (WGS) entry which is preliminary data.</text>
</comment>
<sequence>VPEYWRDMLTELSWDVPNRIEIRMMTRYLDMPKAEVMRMLKYAGLKEEFRSPGADFMMVMGLQGYWSTLYRNGWINKEGLLTEIEAKELEPAVAERVYKMIVKAEAPARIEEGRTLTRALIMKGYKLEQLSKEECVTLLMTQQNYDRPEAEYIVAVEEAGWGSPETPLEFRRLVDTQRKAMGEEVEEIPEEVIDAERAFLSVDRRLKEAYGRKAPQSEIDSLEVEKAEAAAKYRELLLLHGL</sequence>
<dbReference type="AlphaFoldDB" id="X1R7A0"/>
<name>X1R7A0_9ZZZZ</name>
<protein>
    <submittedName>
        <fullName evidence="1">Uncharacterized protein</fullName>
    </submittedName>
</protein>
<evidence type="ECO:0000313" key="1">
    <source>
        <dbReference type="EMBL" id="GAI59010.1"/>
    </source>
</evidence>
<accession>X1R7A0</accession>
<organism evidence="1">
    <name type="scientific">marine sediment metagenome</name>
    <dbReference type="NCBI Taxonomy" id="412755"/>
    <lineage>
        <taxon>unclassified sequences</taxon>
        <taxon>metagenomes</taxon>
        <taxon>ecological metagenomes</taxon>
    </lineage>
</organism>
<proteinExistence type="predicted"/>
<gene>
    <name evidence="1" type="ORF">S12H4_09547</name>
</gene>
<feature type="non-terminal residue" evidence="1">
    <location>
        <position position="1"/>
    </location>
</feature>